<comment type="similarity">
    <text evidence="1">Belongs to the CIA30 family.</text>
</comment>
<proteinExistence type="inferred from homology"/>
<sequence>MFLNEKYLFGGDEQWLQSGWTSSDDRVRGGYSISHLTCHANMAVFHGNLDIEALGGAGFASQRTVGNDRTWDLSGYDGLLLHIAEADGKKYTLAVKDEILPKSPNGREQSTMSWEYEFEPKKDGEKIHLTWGELNPTYRGREKKDAEPLDLKRVKRFSLMMRRYLLTFSSWGYSVKLDLESVLAGAMFRVLGCDHNRLAFCSDIHAGQVSALE</sequence>
<evidence type="ECO:0000259" key="2">
    <source>
        <dbReference type="Pfam" id="PF08547"/>
    </source>
</evidence>
<keyword evidence="4" id="KW-1185">Reference proteome</keyword>
<feature type="domain" description="NADH:ubiquinone oxidoreductase intermediate-associated protein 30" evidence="2">
    <location>
        <begin position="18"/>
        <end position="162"/>
    </location>
</feature>
<dbReference type="PANTHER" id="PTHR13194">
    <property type="entry name" value="COMPLEX I INTERMEDIATE-ASSOCIATED PROTEIN 30"/>
    <property type="match status" value="1"/>
</dbReference>
<dbReference type="PANTHER" id="PTHR13194:SF19">
    <property type="entry name" value="NAD(P)-BINDING ROSSMANN-FOLD SUPERFAMILY PROTEIN"/>
    <property type="match status" value="1"/>
</dbReference>
<dbReference type="OrthoDB" id="426386at2759"/>
<gene>
    <name evidence="3" type="ORF">BJ875DRAFT_295447</name>
</gene>
<accession>A0A9P7YKF7</accession>
<dbReference type="InterPro" id="IPR039131">
    <property type="entry name" value="NDUFAF1"/>
</dbReference>
<evidence type="ECO:0000256" key="1">
    <source>
        <dbReference type="ARBA" id="ARBA00007884"/>
    </source>
</evidence>
<organism evidence="3 4">
    <name type="scientific">Amylocarpus encephaloides</name>
    <dbReference type="NCBI Taxonomy" id="45428"/>
    <lineage>
        <taxon>Eukaryota</taxon>
        <taxon>Fungi</taxon>
        <taxon>Dikarya</taxon>
        <taxon>Ascomycota</taxon>
        <taxon>Pezizomycotina</taxon>
        <taxon>Leotiomycetes</taxon>
        <taxon>Helotiales</taxon>
        <taxon>Helotiales incertae sedis</taxon>
        <taxon>Amylocarpus</taxon>
    </lineage>
</organism>
<dbReference type="Pfam" id="PF08547">
    <property type="entry name" value="CIA30"/>
    <property type="match status" value="1"/>
</dbReference>
<dbReference type="EMBL" id="MU251454">
    <property type="protein sequence ID" value="KAG9234710.1"/>
    <property type="molecule type" value="Genomic_DNA"/>
</dbReference>
<dbReference type="AlphaFoldDB" id="A0A9P7YKF7"/>
<evidence type="ECO:0000313" key="3">
    <source>
        <dbReference type="EMBL" id="KAG9234710.1"/>
    </source>
</evidence>
<name>A0A9P7YKF7_9HELO</name>
<protein>
    <submittedName>
        <fullName evidence="3">Complex I intermediate-associated protein 30-domain-containing protein</fullName>
    </submittedName>
</protein>
<dbReference type="InterPro" id="IPR013857">
    <property type="entry name" value="NADH-UbQ_OxRdtase-assoc_prot30"/>
</dbReference>
<dbReference type="GO" id="GO:0051082">
    <property type="term" value="F:unfolded protein binding"/>
    <property type="evidence" value="ECO:0007669"/>
    <property type="project" value="TreeGrafter"/>
</dbReference>
<reference evidence="3" key="1">
    <citation type="journal article" date="2021" name="IMA Fungus">
        <title>Genomic characterization of three marine fungi, including Emericellopsis atlantica sp. nov. with signatures of a generalist lifestyle and marine biomass degradation.</title>
        <authorList>
            <person name="Hagestad O.C."/>
            <person name="Hou L."/>
            <person name="Andersen J.H."/>
            <person name="Hansen E.H."/>
            <person name="Altermark B."/>
            <person name="Li C."/>
            <person name="Kuhnert E."/>
            <person name="Cox R.J."/>
            <person name="Crous P.W."/>
            <person name="Spatafora J.W."/>
            <person name="Lail K."/>
            <person name="Amirebrahimi M."/>
            <person name="Lipzen A."/>
            <person name="Pangilinan J."/>
            <person name="Andreopoulos W."/>
            <person name="Hayes R.D."/>
            <person name="Ng V."/>
            <person name="Grigoriev I.V."/>
            <person name="Jackson S.A."/>
            <person name="Sutton T.D.S."/>
            <person name="Dobson A.D.W."/>
            <person name="Rama T."/>
        </authorList>
    </citation>
    <scope>NUCLEOTIDE SEQUENCE</scope>
    <source>
        <strain evidence="3">TRa018bII</strain>
    </source>
</reference>
<dbReference type="Proteomes" id="UP000824998">
    <property type="component" value="Unassembled WGS sequence"/>
</dbReference>
<dbReference type="GO" id="GO:0010257">
    <property type="term" value="P:NADH dehydrogenase complex assembly"/>
    <property type="evidence" value="ECO:0007669"/>
    <property type="project" value="TreeGrafter"/>
</dbReference>
<dbReference type="SUPFAM" id="SSF49785">
    <property type="entry name" value="Galactose-binding domain-like"/>
    <property type="match status" value="1"/>
</dbReference>
<comment type="caution">
    <text evidence="3">The sequence shown here is derived from an EMBL/GenBank/DDBJ whole genome shotgun (WGS) entry which is preliminary data.</text>
</comment>
<dbReference type="InterPro" id="IPR008979">
    <property type="entry name" value="Galactose-bd-like_sf"/>
</dbReference>
<evidence type="ECO:0000313" key="4">
    <source>
        <dbReference type="Proteomes" id="UP000824998"/>
    </source>
</evidence>